<dbReference type="Proteomes" id="UP000324133">
    <property type="component" value="Unassembled WGS sequence"/>
</dbReference>
<keyword evidence="8" id="KW-1185">Reference proteome</keyword>
<evidence type="ECO:0000256" key="1">
    <source>
        <dbReference type="ARBA" id="ARBA00004141"/>
    </source>
</evidence>
<evidence type="ECO:0000259" key="6">
    <source>
        <dbReference type="Pfam" id="PF06271"/>
    </source>
</evidence>
<proteinExistence type="predicted"/>
<feature type="transmembrane region" description="Helical" evidence="5">
    <location>
        <begin position="57"/>
        <end position="74"/>
    </location>
</feature>
<evidence type="ECO:0000313" key="7">
    <source>
        <dbReference type="EMBL" id="KAA3439944.1"/>
    </source>
</evidence>
<evidence type="ECO:0000313" key="8">
    <source>
        <dbReference type="Proteomes" id="UP000324133"/>
    </source>
</evidence>
<reference evidence="7 8" key="1">
    <citation type="submission" date="2019-07" db="EMBL/GenBank/DDBJ databases">
        <title>Rufibacter sp. nov., isolated from lake sediment.</title>
        <authorList>
            <person name="Qu J.-H."/>
        </authorList>
    </citation>
    <scope>NUCLEOTIDE SEQUENCE [LARGE SCALE GENOMIC DNA]</scope>
    <source>
        <strain evidence="7 8">NBS58-1</strain>
    </source>
</reference>
<dbReference type="Pfam" id="PF06271">
    <property type="entry name" value="RDD"/>
    <property type="match status" value="1"/>
</dbReference>
<dbReference type="OrthoDB" id="9814143at2"/>
<comment type="caution">
    <text evidence="7">The sequence shown here is derived from an EMBL/GenBank/DDBJ whole genome shotgun (WGS) entry which is preliminary data.</text>
</comment>
<keyword evidence="3 5" id="KW-1133">Transmembrane helix</keyword>
<evidence type="ECO:0000256" key="4">
    <source>
        <dbReference type="ARBA" id="ARBA00023136"/>
    </source>
</evidence>
<feature type="domain" description="RDD" evidence="6">
    <location>
        <begin position="19"/>
        <end position="146"/>
    </location>
</feature>
<dbReference type="PANTHER" id="PTHR38480">
    <property type="entry name" value="SLR0254 PROTEIN"/>
    <property type="match status" value="1"/>
</dbReference>
<dbReference type="GO" id="GO:0016020">
    <property type="term" value="C:membrane"/>
    <property type="evidence" value="ECO:0007669"/>
    <property type="project" value="UniProtKB-SubCell"/>
</dbReference>
<evidence type="ECO:0000256" key="5">
    <source>
        <dbReference type="SAM" id="Phobius"/>
    </source>
</evidence>
<sequence>METIKIRTTQNVEVEYEIASVGDRILAYIIDTLVGVGWLIICGLVFALLLSSASPSTPAIVVLAIIALLPYMFYDLLCEIFMNGQSLGKKARDIKVIKLSGQSPSIGDYLVRWLLRPIDIFFYGIVAIATIAITGKGQRLGDVAAGTSVIRTTAVQKKNLFQVQLEENYTIVFPEVALLSDKDMALVRKLLAKAIEHKNEALLNRIAERAKEVMNVNPTMTDREFLKTVIKDYHHLTAGMEA</sequence>
<dbReference type="EMBL" id="VKKY01000001">
    <property type="protein sequence ID" value="KAA3439944.1"/>
    <property type="molecule type" value="Genomic_DNA"/>
</dbReference>
<dbReference type="InterPro" id="IPR010432">
    <property type="entry name" value="RDD"/>
</dbReference>
<dbReference type="PANTHER" id="PTHR38480:SF1">
    <property type="entry name" value="SLR0254 PROTEIN"/>
    <property type="match status" value="1"/>
</dbReference>
<keyword evidence="2 5" id="KW-0812">Transmembrane</keyword>
<name>A0A5B6TGY5_9BACT</name>
<feature type="transmembrane region" description="Helical" evidence="5">
    <location>
        <begin position="113"/>
        <end position="133"/>
    </location>
</feature>
<organism evidence="7 8">
    <name type="scientific">Rufibacter hautae</name>
    <dbReference type="NCBI Taxonomy" id="2595005"/>
    <lineage>
        <taxon>Bacteria</taxon>
        <taxon>Pseudomonadati</taxon>
        <taxon>Bacteroidota</taxon>
        <taxon>Cytophagia</taxon>
        <taxon>Cytophagales</taxon>
        <taxon>Hymenobacteraceae</taxon>
        <taxon>Rufibacter</taxon>
    </lineage>
</organism>
<comment type="subcellular location">
    <subcellularLocation>
        <location evidence="1">Membrane</location>
        <topology evidence="1">Multi-pass membrane protein</topology>
    </subcellularLocation>
</comment>
<evidence type="ECO:0000256" key="3">
    <source>
        <dbReference type="ARBA" id="ARBA00022989"/>
    </source>
</evidence>
<gene>
    <name evidence="7" type="ORF">FOA19_04545</name>
</gene>
<dbReference type="RefSeq" id="WP_149089584.1">
    <property type="nucleotide sequence ID" value="NZ_VKKY01000001.1"/>
</dbReference>
<accession>A0A5B6TGY5</accession>
<keyword evidence="4 5" id="KW-0472">Membrane</keyword>
<protein>
    <submittedName>
        <fullName evidence="7">RDD family protein</fullName>
    </submittedName>
</protein>
<evidence type="ECO:0000256" key="2">
    <source>
        <dbReference type="ARBA" id="ARBA00022692"/>
    </source>
</evidence>
<feature type="transmembrane region" description="Helical" evidence="5">
    <location>
        <begin position="25"/>
        <end position="50"/>
    </location>
</feature>
<dbReference type="AlphaFoldDB" id="A0A5B6TGY5"/>